<sequence length="439" mass="46278">MSRTSGSAVTGQFRIVNDGQSQLNLHISLFEGGREGDIRSLEANGIGLLDGAGGKLYMPLRTADGKCLCSSLGDKELAPGASLDIYAVFPAPPAGVNRVTVTLPLTVPMQDVPISGNPVRALPDQTDPASVSLASPRVLTVAGVAEGDEQSVDDDGDNRAVRLSSDVLFALNKAELTPQADKLLRGVAKQVDASRGSTVKVDGYTDSSGNNAINQPLSERRATAVADRLKQLVTRTGVTFQTAGHGSADPVAPNDTESGRRKNRRVTASFTMPPPPPAPAGGQPYRWAPGKPASSKTAPFTAQQAKGLQVEVNSMHRDPAGLTTFVWTLRNNGQAQANVGSAFQLDPQYNGRLSPVAQSTDGISIRDTASNVWYYPLRASSAECVCTSLPRGDAKKVLAPGESVTYSGVYRLPADARTVDIDFPWSGQEGLRMKGVAVR</sequence>
<comment type="subcellular location">
    <subcellularLocation>
        <location evidence="1">Cell outer membrane</location>
    </subcellularLocation>
</comment>
<evidence type="ECO:0000256" key="1">
    <source>
        <dbReference type="ARBA" id="ARBA00004442"/>
    </source>
</evidence>
<name>A0A7X0G5I9_9ACTN</name>
<dbReference type="Gene3D" id="3.30.1330.60">
    <property type="entry name" value="OmpA-like domain"/>
    <property type="match status" value="1"/>
</dbReference>
<keyword evidence="3" id="KW-0998">Cell outer membrane</keyword>
<dbReference type="EMBL" id="JACHMQ010000001">
    <property type="protein sequence ID" value="MBB6399778.1"/>
    <property type="molecule type" value="Genomic_DNA"/>
</dbReference>
<dbReference type="GO" id="GO:0009279">
    <property type="term" value="C:cell outer membrane"/>
    <property type="evidence" value="ECO:0007669"/>
    <property type="project" value="UniProtKB-SubCell"/>
</dbReference>
<evidence type="ECO:0000256" key="5">
    <source>
        <dbReference type="SAM" id="MobiDB-lite"/>
    </source>
</evidence>
<evidence type="ECO:0000313" key="8">
    <source>
        <dbReference type="Proteomes" id="UP000546324"/>
    </source>
</evidence>
<evidence type="ECO:0000313" key="7">
    <source>
        <dbReference type="EMBL" id="MBB6399778.1"/>
    </source>
</evidence>
<feature type="domain" description="OmpA-like" evidence="6">
    <location>
        <begin position="156"/>
        <end position="274"/>
    </location>
</feature>
<dbReference type="Proteomes" id="UP000546324">
    <property type="component" value="Unassembled WGS sequence"/>
</dbReference>
<protein>
    <submittedName>
        <fullName evidence="7">Outer membrane protein OmpA-like peptidoglycan-associated protein</fullName>
    </submittedName>
</protein>
<dbReference type="InterPro" id="IPR006664">
    <property type="entry name" value="OMP_bac"/>
</dbReference>
<dbReference type="RefSeq" id="WP_230298871.1">
    <property type="nucleotide sequence ID" value="NZ_JACHMQ010000001.1"/>
</dbReference>
<feature type="region of interest" description="Disordered" evidence="5">
    <location>
        <begin position="238"/>
        <end position="282"/>
    </location>
</feature>
<reference evidence="7 8" key="1">
    <citation type="submission" date="2020-08" db="EMBL/GenBank/DDBJ databases">
        <title>Sequencing the genomes of 1000 actinobacteria strains.</title>
        <authorList>
            <person name="Klenk H.-P."/>
        </authorList>
    </citation>
    <scope>NUCLEOTIDE SEQUENCE [LARGE SCALE GENOMIC DNA]</scope>
    <source>
        <strain evidence="7 8">DSM 43675</strain>
    </source>
</reference>
<dbReference type="SUPFAM" id="SSF103088">
    <property type="entry name" value="OmpA-like"/>
    <property type="match status" value="1"/>
</dbReference>
<dbReference type="Pfam" id="PF00691">
    <property type="entry name" value="OmpA"/>
    <property type="match status" value="1"/>
</dbReference>
<accession>A0A7X0G5I9</accession>
<dbReference type="AlphaFoldDB" id="A0A7X0G5I9"/>
<dbReference type="PANTHER" id="PTHR30329:SF21">
    <property type="entry name" value="LIPOPROTEIN YIAD-RELATED"/>
    <property type="match status" value="1"/>
</dbReference>
<keyword evidence="2 4" id="KW-0472">Membrane</keyword>
<keyword evidence="8" id="KW-1185">Reference proteome</keyword>
<dbReference type="InterPro" id="IPR050330">
    <property type="entry name" value="Bact_OuterMem_StrucFunc"/>
</dbReference>
<organism evidence="7 8">
    <name type="scientific">Actinomadura coerulea</name>
    <dbReference type="NCBI Taxonomy" id="46159"/>
    <lineage>
        <taxon>Bacteria</taxon>
        <taxon>Bacillati</taxon>
        <taxon>Actinomycetota</taxon>
        <taxon>Actinomycetes</taxon>
        <taxon>Streptosporangiales</taxon>
        <taxon>Thermomonosporaceae</taxon>
        <taxon>Actinomadura</taxon>
    </lineage>
</organism>
<evidence type="ECO:0000256" key="2">
    <source>
        <dbReference type="ARBA" id="ARBA00023136"/>
    </source>
</evidence>
<evidence type="ECO:0000256" key="3">
    <source>
        <dbReference type="ARBA" id="ARBA00023237"/>
    </source>
</evidence>
<proteinExistence type="predicted"/>
<dbReference type="InterPro" id="IPR036737">
    <property type="entry name" value="OmpA-like_sf"/>
</dbReference>
<dbReference type="CDD" id="cd07185">
    <property type="entry name" value="OmpA_C-like"/>
    <property type="match status" value="1"/>
</dbReference>
<dbReference type="InterPro" id="IPR006665">
    <property type="entry name" value="OmpA-like"/>
</dbReference>
<gene>
    <name evidence="7" type="ORF">BKA00_006692</name>
</gene>
<evidence type="ECO:0000256" key="4">
    <source>
        <dbReference type="PROSITE-ProRule" id="PRU00473"/>
    </source>
</evidence>
<comment type="caution">
    <text evidence="7">The sequence shown here is derived from an EMBL/GenBank/DDBJ whole genome shotgun (WGS) entry which is preliminary data.</text>
</comment>
<dbReference type="PANTHER" id="PTHR30329">
    <property type="entry name" value="STATOR ELEMENT OF FLAGELLAR MOTOR COMPLEX"/>
    <property type="match status" value="1"/>
</dbReference>
<evidence type="ECO:0000259" key="6">
    <source>
        <dbReference type="PROSITE" id="PS51123"/>
    </source>
</evidence>
<dbReference type="PRINTS" id="PR01021">
    <property type="entry name" value="OMPADOMAIN"/>
</dbReference>
<dbReference type="PROSITE" id="PS51123">
    <property type="entry name" value="OMPA_2"/>
    <property type="match status" value="1"/>
</dbReference>